<dbReference type="InterPro" id="IPR045865">
    <property type="entry name" value="ACT-like_dom_sf"/>
</dbReference>
<dbReference type="InterPro" id="IPR018042">
    <property type="entry name" value="Aspartate_kinase_CS"/>
</dbReference>
<comment type="pathway">
    <text evidence="2">Amino-acid biosynthesis; L-lysine biosynthesis via DAP pathway; (S)-tetrahydrodipicolinate from L-aspartate: step 1/4.</text>
</comment>
<keyword evidence="17" id="KW-0521">NADP</keyword>
<keyword evidence="12" id="KW-0791">Threonine biosynthesis</keyword>
<keyword evidence="21" id="KW-0457">Lysine biosynthesis</keyword>
<evidence type="ECO:0000256" key="10">
    <source>
        <dbReference type="ARBA" id="ARBA00022605"/>
    </source>
</evidence>
<evidence type="ECO:0000259" key="27">
    <source>
        <dbReference type="PROSITE" id="PS51671"/>
    </source>
</evidence>
<evidence type="ECO:0000256" key="3">
    <source>
        <dbReference type="ARBA" id="ARBA00004986"/>
    </source>
</evidence>
<dbReference type="InterPro" id="IPR036291">
    <property type="entry name" value="NAD(P)-bd_dom_sf"/>
</dbReference>
<keyword evidence="13" id="KW-0479">Metal-binding</keyword>
<dbReference type="Pfam" id="PF22468">
    <property type="entry name" value="ACT_9"/>
    <property type="match status" value="2"/>
</dbReference>
<dbReference type="PROSITE" id="PS01042">
    <property type="entry name" value="HOMOSER_DHGENASE"/>
    <property type="match status" value="1"/>
</dbReference>
<dbReference type="InterPro" id="IPR054352">
    <property type="entry name" value="ACT_Aspartokinase"/>
</dbReference>
<evidence type="ECO:0000313" key="29">
    <source>
        <dbReference type="Proteomes" id="UP001302349"/>
    </source>
</evidence>
<dbReference type="InterPro" id="IPR001342">
    <property type="entry name" value="HDH_cat"/>
</dbReference>
<evidence type="ECO:0000256" key="16">
    <source>
        <dbReference type="ARBA" id="ARBA00022840"/>
    </source>
</evidence>
<keyword evidence="20" id="KW-0915">Sodium</keyword>
<dbReference type="InterPro" id="IPR049638">
    <property type="entry name" value="AK-HD"/>
</dbReference>
<keyword evidence="14" id="KW-0547">Nucleotide-binding</keyword>
<feature type="domain" description="ACT" evidence="27">
    <location>
        <begin position="319"/>
        <end position="400"/>
    </location>
</feature>
<dbReference type="EC" id="1.1.1.3" evidence="28"/>
<dbReference type="GO" id="GO:0004072">
    <property type="term" value="F:aspartate kinase activity"/>
    <property type="evidence" value="ECO:0007669"/>
    <property type="project" value="UniProtKB-EC"/>
</dbReference>
<dbReference type="CDD" id="cd04243">
    <property type="entry name" value="AAK_AK-HSDH-like"/>
    <property type="match status" value="1"/>
</dbReference>
<sequence>MKVLKFGGTSVGSSENIRKVAAILQDYQKQGTEVVVVVSAMSGVTNRLIALGDVAVSGDESYLVDLERLRLLHLDTMKRLNDNKLHPEGRDTIDKLFAELKDMLHGVFLIKELSVRSLDLIQSFGERLSANIITLYLQKIGINATFLDTRRVIRTDNHFGGSKVNFKETNALVKGFFEGNKSMVVATGFIASTAQNETTTLGRGGSDYTASILAAALDADEVEIWTDVDGVMTADPRKVREAYSMTSLSYVEAMEMSHFGAKVIYPPTLQPAISKKIPLRIRNTFNPAFEGTLITQQSTGKKYPVKGISSIENMSLVSLIGGGIAGVPGVASRLFGALARKNVNIVLITQASSEHSITFAVSPKDGTIARDVLKEEFAQEIKNREIDRIQAEEDLSIVAVIGENMKNTPGIAGKLFQAFGRNGINVVAIAQGSSELNVSVVINRANISKALNSLHETFFLSDRKSLNVFLVGTGLIGSTLIEQIKAQAAYLMEERSLKINLVGIANSRHMAFDEGGIDLNTWRKLVDKPGKGIELSAFIEKMESMNLANSVFIDCTSSAKVIEFYEDILESSISIVTPNKLANSGPLAFYEKLKKQAAKHGVKFMYETNVGAGLPVINTLNDLKYSGDKIIKIEGILSGTLSYIFNSFKEGVPFSQVVTEARSKGLTEPDPRDDLNGMDVARKILILGREAGQKLDIKDVKLEPILSDACFKAPNIDAFFEELKKEDGRLEAMRKKAMDEGKKLRFIAKVEEGKASISLQAVDAEHPFYSLSGSDNIISFTTQRYFERPLVVKGPGAGAEVTSAGVFAEIISISNHFIQDNYKFAGGYGG</sequence>
<dbReference type="InterPro" id="IPR005106">
    <property type="entry name" value="Asp/hSer_DH_NAD-bd"/>
</dbReference>
<evidence type="ECO:0000256" key="13">
    <source>
        <dbReference type="ARBA" id="ARBA00022723"/>
    </source>
</evidence>
<dbReference type="InterPro" id="IPR001048">
    <property type="entry name" value="Asp/Glu/Uridylate_kinase"/>
</dbReference>
<dbReference type="InterPro" id="IPR036393">
    <property type="entry name" value="AceGlu_kinase-like_sf"/>
</dbReference>
<keyword evidence="10" id="KW-0028">Amino-acid biosynthesis</keyword>
<dbReference type="EC" id="2.7.2.4" evidence="28"/>
<dbReference type="SUPFAM" id="SSF51735">
    <property type="entry name" value="NAD(P)-binding Rossmann-fold domains"/>
    <property type="match status" value="1"/>
</dbReference>
<keyword evidence="11 28" id="KW-0808">Transferase</keyword>
<evidence type="ECO:0000256" key="24">
    <source>
        <dbReference type="ARBA" id="ARBA00044938"/>
    </source>
</evidence>
<keyword evidence="16" id="KW-0067">ATP-binding</keyword>
<name>A0ABZ0ILL8_9BACT</name>
<dbReference type="InterPro" id="IPR001341">
    <property type="entry name" value="Asp_kinase"/>
</dbReference>
<proteinExistence type="inferred from homology"/>
<comment type="catalytic activity">
    <reaction evidence="25">
        <text>L-aspartate + ATP = 4-phospho-L-aspartate + ADP</text>
        <dbReference type="Rhea" id="RHEA:23776"/>
        <dbReference type="ChEBI" id="CHEBI:29991"/>
        <dbReference type="ChEBI" id="CHEBI:30616"/>
        <dbReference type="ChEBI" id="CHEBI:57535"/>
        <dbReference type="ChEBI" id="CHEBI:456216"/>
        <dbReference type="EC" id="2.7.2.4"/>
    </reaction>
    <physiologicalReaction direction="left-to-right" evidence="25">
        <dbReference type="Rhea" id="RHEA:23777"/>
    </physiologicalReaction>
</comment>
<dbReference type="Gene3D" id="3.40.50.720">
    <property type="entry name" value="NAD(P)-binding Rossmann-like Domain"/>
    <property type="match status" value="1"/>
</dbReference>
<evidence type="ECO:0000256" key="23">
    <source>
        <dbReference type="ARBA" id="ARBA00023268"/>
    </source>
</evidence>
<keyword evidence="18 28" id="KW-0560">Oxidoreductase</keyword>
<dbReference type="PANTHER" id="PTHR43070">
    <property type="match status" value="1"/>
</dbReference>
<evidence type="ECO:0000256" key="22">
    <source>
        <dbReference type="ARBA" id="ARBA00023167"/>
    </source>
</evidence>
<comment type="pathway">
    <text evidence="3">Amino-acid biosynthesis; L-methionine biosynthesis via de novo pathway; L-homoserine from L-aspartate: step 1/3.</text>
</comment>
<evidence type="ECO:0000256" key="20">
    <source>
        <dbReference type="ARBA" id="ARBA00023053"/>
    </source>
</evidence>
<dbReference type="EMBL" id="CP136051">
    <property type="protein sequence ID" value="WOK05913.1"/>
    <property type="molecule type" value="Genomic_DNA"/>
</dbReference>
<dbReference type="Pfam" id="PF00742">
    <property type="entry name" value="Homoserine_dh"/>
    <property type="match status" value="1"/>
</dbReference>
<evidence type="ECO:0000256" key="5">
    <source>
        <dbReference type="ARBA" id="ARBA00005062"/>
    </source>
</evidence>
<comment type="pathway">
    <text evidence="6">Amino-acid biosynthesis; L-threonine biosynthesis; L-threonine from L-aspartate: step 1/5.</text>
</comment>
<dbReference type="NCBIfam" id="NF006959">
    <property type="entry name" value="PRK09436.1"/>
    <property type="match status" value="1"/>
</dbReference>
<evidence type="ECO:0000256" key="14">
    <source>
        <dbReference type="ARBA" id="ARBA00022741"/>
    </source>
</evidence>
<evidence type="ECO:0000256" key="2">
    <source>
        <dbReference type="ARBA" id="ARBA00004766"/>
    </source>
</evidence>
<keyword evidence="22" id="KW-0486">Methionine biosynthesis</keyword>
<dbReference type="CDD" id="cd04921">
    <property type="entry name" value="ACT_AKi-HSDH-ThrA-like_1"/>
    <property type="match status" value="1"/>
</dbReference>
<keyword evidence="15 28" id="KW-0418">Kinase</keyword>
<comment type="pathway">
    <text evidence="4">Amino-acid biosynthesis; L-threonine biosynthesis; L-threonine from L-aspartate: step 3/5.</text>
</comment>
<dbReference type="Gene3D" id="1.20.120.1320">
    <property type="entry name" value="Aspartokinase, catalytic domain"/>
    <property type="match status" value="1"/>
</dbReference>
<evidence type="ECO:0000256" key="9">
    <source>
        <dbReference type="ARBA" id="ARBA00011881"/>
    </source>
</evidence>
<evidence type="ECO:0000256" key="25">
    <source>
        <dbReference type="ARBA" id="ARBA00048561"/>
    </source>
</evidence>
<dbReference type="SUPFAM" id="SSF53633">
    <property type="entry name" value="Carbamate kinase-like"/>
    <property type="match status" value="1"/>
</dbReference>
<evidence type="ECO:0000256" key="19">
    <source>
        <dbReference type="ARBA" id="ARBA00023027"/>
    </source>
</evidence>
<evidence type="ECO:0000256" key="26">
    <source>
        <dbReference type="ARBA" id="ARBA00048841"/>
    </source>
</evidence>
<evidence type="ECO:0000256" key="1">
    <source>
        <dbReference type="ARBA" id="ARBA00001920"/>
    </source>
</evidence>
<evidence type="ECO:0000256" key="8">
    <source>
        <dbReference type="ARBA" id="ARBA00010046"/>
    </source>
</evidence>
<keyword evidence="23" id="KW-0511">Multifunctional enzyme</keyword>
<comment type="subunit">
    <text evidence="9">Homotetramer.</text>
</comment>
<dbReference type="PIRSF" id="PIRSF000727">
    <property type="entry name" value="ThrA"/>
    <property type="match status" value="1"/>
</dbReference>
<dbReference type="Gene3D" id="3.40.1160.10">
    <property type="entry name" value="Acetylglutamate kinase-like"/>
    <property type="match status" value="1"/>
</dbReference>
<dbReference type="PANTHER" id="PTHR43070:SF5">
    <property type="entry name" value="HOMOSERINE DEHYDROGENASE"/>
    <property type="match status" value="1"/>
</dbReference>
<dbReference type="RefSeq" id="WP_317488659.1">
    <property type="nucleotide sequence ID" value="NZ_CP136051.1"/>
</dbReference>
<organism evidence="28 29">
    <name type="scientific">Imperialibacter roseus</name>
    <dbReference type="NCBI Taxonomy" id="1324217"/>
    <lineage>
        <taxon>Bacteria</taxon>
        <taxon>Pseudomonadati</taxon>
        <taxon>Bacteroidota</taxon>
        <taxon>Cytophagia</taxon>
        <taxon>Cytophagales</taxon>
        <taxon>Flammeovirgaceae</taxon>
        <taxon>Imperialibacter</taxon>
    </lineage>
</organism>
<dbReference type="PROSITE" id="PS00324">
    <property type="entry name" value="ASPARTOKINASE"/>
    <property type="match status" value="1"/>
</dbReference>
<dbReference type="NCBIfam" id="TIGR00657">
    <property type="entry name" value="asp_kinases"/>
    <property type="match status" value="1"/>
</dbReference>
<dbReference type="InterPro" id="IPR019811">
    <property type="entry name" value="HDH_CS"/>
</dbReference>
<dbReference type="Pfam" id="PF00696">
    <property type="entry name" value="AA_kinase"/>
    <property type="match status" value="1"/>
</dbReference>
<evidence type="ECO:0000256" key="21">
    <source>
        <dbReference type="ARBA" id="ARBA00023154"/>
    </source>
</evidence>
<comment type="cofactor">
    <cofactor evidence="1">
        <name>a metal cation</name>
        <dbReference type="ChEBI" id="CHEBI:25213"/>
    </cofactor>
</comment>
<comment type="similarity">
    <text evidence="7">In the C-terminal section; belongs to the homoserine dehydrogenase family.</text>
</comment>
<dbReference type="Gene3D" id="3.30.2130.10">
    <property type="entry name" value="VC0802-like"/>
    <property type="match status" value="1"/>
</dbReference>
<gene>
    <name evidence="28" type="primary">thrA</name>
    <name evidence="28" type="ORF">RT717_22820</name>
</gene>
<evidence type="ECO:0000256" key="4">
    <source>
        <dbReference type="ARBA" id="ARBA00005056"/>
    </source>
</evidence>
<dbReference type="Pfam" id="PF03447">
    <property type="entry name" value="NAD_binding_3"/>
    <property type="match status" value="1"/>
</dbReference>
<evidence type="ECO:0000256" key="15">
    <source>
        <dbReference type="ARBA" id="ARBA00022777"/>
    </source>
</evidence>
<comment type="similarity">
    <text evidence="8">In the N-terminal section; belongs to the aspartokinase family.</text>
</comment>
<evidence type="ECO:0000256" key="6">
    <source>
        <dbReference type="ARBA" id="ARBA00005139"/>
    </source>
</evidence>
<comment type="catalytic activity">
    <reaction evidence="26">
        <text>L-homoserine + NADP(+) = L-aspartate 4-semialdehyde + NADPH + H(+)</text>
        <dbReference type="Rhea" id="RHEA:15761"/>
        <dbReference type="ChEBI" id="CHEBI:15378"/>
        <dbReference type="ChEBI" id="CHEBI:57476"/>
        <dbReference type="ChEBI" id="CHEBI:57783"/>
        <dbReference type="ChEBI" id="CHEBI:58349"/>
        <dbReference type="ChEBI" id="CHEBI:537519"/>
        <dbReference type="EC" id="1.1.1.3"/>
    </reaction>
    <physiologicalReaction direction="right-to-left" evidence="26">
        <dbReference type="Rhea" id="RHEA:15763"/>
    </physiologicalReaction>
</comment>
<accession>A0ABZ0ILL8</accession>
<dbReference type="Gene3D" id="3.30.360.10">
    <property type="entry name" value="Dihydrodipicolinate Reductase, domain 2"/>
    <property type="match status" value="1"/>
</dbReference>
<comment type="function">
    <text evidence="24">Bifunctional aspartate kinase and homoserine dehydrogenase that catalyzes the first and the third steps toward the synthesis of lysine, methionine and threonine from aspartate.</text>
</comment>
<evidence type="ECO:0000256" key="18">
    <source>
        <dbReference type="ARBA" id="ARBA00023002"/>
    </source>
</evidence>
<evidence type="ECO:0000313" key="28">
    <source>
        <dbReference type="EMBL" id="WOK05913.1"/>
    </source>
</evidence>
<keyword evidence="29" id="KW-1185">Reference proteome</keyword>
<evidence type="ECO:0000256" key="17">
    <source>
        <dbReference type="ARBA" id="ARBA00022857"/>
    </source>
</evidence>
<evidence type="ECO:0000256" key="12">
    <source>
        <dbReference type="ARBA" id="ARBA00022697"/>
    </source>
</evidence>
<reference evidence="28 29" key="1">
    <citation type="journal article" date="2023" name="Microbiol. Resour. Announc.">
        <title>Complete Genome Sequence of Imperialibacter roseus strain P4T.</title>
        <authorList>
            <person name="Tizabi D.R."/>
            <person name="Bachvaroff T."/>
            <person name="Hill R.T."/>
        </authorList>
    </citation>
    <scope>NUCLEOTIDE SEQUENCE [LARGE SCALE GENOMIC DNA]</scope>
    <source>
        <strain evidence="28 29">P4T</strain>
    </source>
</reference>
<protein>
    <submittedName>
        <fullName evidence="28">Bifunctional aspartate kinase/homoserine dehydrogenase I</fullName>
        <ecNumber evidence="28">1.1.1.3</ecNumber>
        <ecNumber evidence="28">2.7.2.4</ecNumber>
    </submittedName>
</protein>
<dbReference type="InterPro" id="IPR011147">
    <property type="entry name" value="Bifunc_Aspkin/hSer_DH"/>
</dbReference>
<dbReference type="GO" id="GO:0004412">
    <property type="term" value="F:homoserine dehydrogenase activity"/>
    <property type="evidence" value="ECO:0007669"/>
    <property type="project" value="UniProtKB-EC"/>
</dbReference>
<keyword evidence="19" id="KW-0520">NAD</keyword>
<dbReference type="InterPro" id="IPR002912">
    <property type="entry name" value="ACT_dom"/>
</dbReference>
<dbReference type="SUPFAM" id="SSF55347">
    <property type="entry name" value="Glyceraldehyde-3-phosphate dehydrogenase-like, C-terminal domain"/>
    <property type="match status" value="1"/>
</dbReference>
<dbReference type="SUPFAM" id="SSF55021">
    <property type="entry name" value="ACT-like"/>
    <property type="match status" value="2"/>
</dbReference>
<evidence type="ECO:0000256" key="11">
    <source>
        <dbReference type="ARBA" id="ARBA00022679"/>
    </source>
</evidence>
<dbReference type="InterPro" id="IPR042199">
    <property type="entry name" value="AsparK_Bifunc_asparK/hSer_DH"/>
</dbReference>
<evidence type="ECO:0000256" key="7">
    <source>
        <dbReference type="ARBA" id="ARBA00007952"/>
    </source>
</evidence>
<dbReference type="PROSITE" id="PS51671">
    <property type="entry name" value="ACT"/>
    <property type="match status" value="1"/>
</dbReference>
<dbReference type="Proteomes" id="UP001302349">
    <property type="component" value="Chromosome"/>
</dbReference>
<comment type="pathway">
    <text evidence="5">Amino-acid biosynthesis; L-methionine biosynthesis via de novo pathway; L-homoserine from L-aspartate: step 3/3.</text>
</comment>